<dbReference type="SUPFAM" id="SSF53067">
    <property type="entry name" value="Actin-like ATPase domain"/>
    <property type="match status" value="2"/>
</dbReference>
<evidence type="ECO:0000256" key="4">
    <source>
        <dbReference type="ARBA" id="ARBA00022777"/>
    </source>
</evidence>
<keyword evidence="5 6" id="KW-0067">ATP-binding</keyword>
<accession>A0A8H7AKH8</accession>
<dbReference type="GO" id="GO:0006013">
    <property type="term" value="P:mannose metabolic process"/>
    <property type="evidence" value="ECO:0007669"/>
    <property type="project" value="TreeGrafter"/>
</dbReference>
<feature type="domain" description="Hexokinase C-terminal" evidence="8">
    <location>
        <begin position="256"/>
        <end position="506"/>
    </location>
</feature>
<dbReference type="EC" id="2.7.1.-" evidence="6"/>
<dbReference type="UniPathway" id="UPA00109">
    <property type="reaction ID" value="UER00180"/>
</dbReference>
<dbReference type="GO" id="GO:0005739">
    <property type="term" value="C:mitochondrion"/>
    <property type="evidence" value="ECO:0007669"/>
    <property type="project" value="TreeGrafter"/>
</dbReference>
<dbReference type="Pfam" id="PF00349">
    <property type="entry name" value="Hexokinase_1"/>
    <property type="match status" value="1"/>
</dbReference>
<evidence type="ECO:0000256" key="5">
    <source>
        <dbReference type="ARBA" id="ARBA00022840"/>
    </source>
</evidence>
<reference evidence="9" key="1">
    <citation type="submission" date="2020-02" db="EMBL/GenBank/DDBJ databases">
        <authorList>
            <person name="Palmer J.M."/>
        </authorList>
    </citation>
    <scope>NUCLEOTIDE SEQUENCE</scope>
    <source>
        <strain evidence="9">EPUS1.4</strain>
        <tissue evidence="9">Thallus</tissue>
    </source>
</reference>
<keyword evidence="4 6" id="KW-0418">Kinase</keyword>
<dbReference type="PANTHER" id="PTHR19443:SF24">
    <property type="entry name" value="PHOSPHOTRANSFERASE"/>
    <property type="match status" value="1"/>
</dbReference>
<dbReference type="GO" id="GO:0005536">
    <property type="term" value="F:D-glucose binding"/>
    <property type="evidence" value="ECO:0007669"/>
    <property type="project" value="InterPro"/>
</dbReference>
<dbReference type="InterPro" id="IPR022673">
    <property type="entry name" value="Hexokinase_C"/>
</dbReference>
<dbReference type="PANTHER" id="PTHR19443">
    <property type="entry name" value="HEXOKINASE"/>
    <property type="match status" value="1"/>
</dbReference>
<comment type="similarity">
    <text evidence="1 6">Belongs to the hexokinase family.</text>
</comment>
<dbReference type="CDD" id="cd24000">
    <property type="entry name" value="ASKHA_NBD_HK"/>
    <property type="match status" value="1"/>
</dbReference>
<dbReference type="EMBL" id="JAACFV010000039">
    <property type="protein sequence ID" value="KAF7509627.1"/>
    <property type="molecule type" value="Genomic_DNA"/>
</dbReference>
<proteinExistence type="inferred from homology"/>
<dbReference type="PROSITE" id="PS51748">
    <property type="entry name" value="HEXOKINASE_2"/>
    <property type="match status" value="1"/>
</dbReference>
<feature type="domain" description="Hexokinase N-terminal" evidence="7">
    <location>
        <begin position="62"/>
        <end position="249"/>
    </location>
</feature>
<dbReference type="GO" id="GO:0006096">
    <property type="term" value="P:glycolytic process"/>
    <property type="evidence" value="ECO:0007669"/>
    <property type="project" value="UniProtKB-UniPathway"/>
</dbReference>
<evidence type="ECO:0000259" key="7">
    <source>
        <dbReference type="Pfam" id="PF00349"/>
    </source>
</evidence>
<keyword evidence="3 6" id="KW-0547">Nucleotide-binding</keyword>
<keyword evidence="2 6" id="KW-0808">Transferase</keyword>
<dbReference type="InterPro" id="IPR001312">
    <property type="entry name" value="Hexokinase"/>
</dbReference>
<evidence type="ECO:0000256" key="3">
    <source>
        <dbReference type="ARBA" id="ARBA00022741"/>
    </source>
</evidence>
<dbReference type="AlphaFoldDB" id="A0A8H7AKH8"/>
<keyword evidence="6" id="KW-0324">Glycolysis</keyword>
<dbReference type="Proteomes" id="UP000606974">
    <property type="component" value="Unassembled WGS sequence"/>
</dbReference>
<dbReference type="GO" id="GO:0001678">
    <property type="term" value="P:intracellular glucose homeostasis"/>
    <property type="evidence" value="ECO:0007669"/>
    <property type="project" value="InterPro"/>
</dbReference>
<evidence type="ECO:0000256" key="2">
    <source>
        <dbReference type="ARBA" id="ARBA00022679"/>
    </source>
</evidence>
<dbReference type="GO" id="GO:0006006">
    <property type="term" value="P:glucose metabolic process"/>
    <property type="evidence" value="ECO:0007669"/>
    <property type="project" value="TreeGrafter"/>
</dbReference>
<protein>
    <recommendedName>
        <fullName evidence="6">Phosphotransferase</fullName>
        <ecNumber evidence="6">2.7.1.-</ecNumber>
    </recommendedName>
</protein>
<comment type="caution">
    <text evidence="9">The sequence shown here is derived from an EMBL/GenBank/DDBJ whole genome shotgun (WGS) entry which is preliminary data.</text>
</comment>
<sequence>MLQFIQSILAAIDTMLLYPSLVQKASISSHTPRHDVLMSNQASLDNLGQEVVELFTAPITPWRMSRMSGKLQRRYLEKLHRSAECMLPSFNHTLPTGQETGTYLVLDVGGSTLRIALVELCGRSYKTKRLRIIQMTVSPIDDVVRRLPGASFFNWIAEKIADMLAGRSEHNGHDVEPLPVGLSWSFPVEQTSPYGGNIQGMGKGFCCAQATLGHDLGGLIAAACRSQGLNIRIDALVNDSCAALLSRAYVEPSTTMSLILGTGTNMAVHLPVSCLGASKLQHRDSTWLSQAERVTINTELSMFGKDILPKTRWDDLLNRSHDLPDFQPLEYLTTGRYLGEILRLIIVEAVETAGLFEGCFPSSLMGKYSLDTAVLAVIEDDSSRDLKKSSAYLQGILGLDLPPTATEMTFLRVAAQSISKRAAAYIAVAIHALWAVERKVGATGSPKTTIACNGTVIGKYPGFRSRCESYISDIIKYDAEGGQADSEVYLEMADDAAILGAAVAVAIGESRR</sequence>
<dbReference type="GO" id="GO:0004340">
    <property type="term" value="F:glucokinase activity"/>
    <property type="evidence" value="ECO:0007669"/>
    <property type="project" value="TreeGrafter"/>
</dbReference>
<organism evidence="9 10">
    <name type="scientific">Endocarpon pusillum</name>
    <dbReference type="NCBI Taxonomy" id="364733"/>
    <lineage>
        <taxon>Eukaryota</taxon>
        <taxon>Fungi</taxon>
        <taxon>Dikarya</taxon>
        <taxon>Ascomycota</taxon>
        <taxon>Pezizomycotina</taxon>
        <taxon>Eurotiomycetes</taxon>
        <taxon>Chaetothyriomycetidae</taxon>
        <taxon>Verrucariales</taxon>
        <taxon>Verrucariaceae</taxon>
        <taxon>Endocarpon</taxon>
    </lineage>
</organism>
<name>A0A8H7AKH8_9EURO</name>
<dbReference type="InterPro" id="IPR043129">
    <property type="entry name" value="ATPase_NBD"/>
</dbReference>
<dbReference type="GO" id="GO:0005524">
    <property type="term" value="F:ATP binding"/>
    <property type="evidence" value="ECO:0007669"/>
    <property type="project" value="UniProtKB-UniRule"/>
</dbReference>
<dbReference type="PRINTS" id="PR00475">
    <property type="entry name" value="HEXOKINASE"/>
</dbReference>
<dbReference type="Pfam" id="PF03727">
    <property type="entry name" value="Hexokinase_2"/>
    <property type="match status" value="1"/>
</dbReference>
<dbReference type="GO" id="GO:0019158">
    <property type="term" value="F:mannokinase activity"/>
    <property type="evidence" value="ECO:0007669"/>
    <property type="project" value="TreeGrafter"/>
</dbReference>
<dbReference type="Gene3D" id="3.40.367.20">
    <property type="match status" value="1"/>
</dbReference>
<evidence type="ECO:0000313" key="9">
    <source>
        <dbReference type="EMBL" id="KAF7509627.1"/>
    </source>
</evidence>
<gene>
    <name evidence="9" type="ORF">GJ744_007665</name>
</gene>
<dbReference type="GO" id="GO:0008865">
    <property type="term" value="F:fructokinase activity"/>
    <property type="evidence" value="ECO:0007669"/>
    <property type="project" value="TreeGrafter"/>
</dbReference>
<evidence type="ECO:0000256" key="6">
    <source>
        <dbReference type="RuleBase" id="RU362007"/>
    </source>
</evidence>
<evidence type="ECO:0000259" key="8">
    <source>
        <dbReference type="Pfam" id="PF03727"/>
    </source>
</evidence>
<keyword evidence="10" id="KW-1185">Reference proteome</keyword>
<dbReference type="OrthoDB" id="419537at2759"/>
<evidence type="ECO:0000256" key="1">
    <source>
        <dbReference type="ARBA" id="ARBA00009225"/>
    </source>
</evidence>
<dbReference type="GO" id="GO:0005829">
    <property type="term" value="C:cytosol"/>
    <property type="evidence" value="ECO:0007669"/>
    <property type="project" value="TreeGrafter"/>
</dbReference>
<evidence type="ECO:0000313" key="10">
    <source>
        <dbReference type="Proteomes" id="UP000606974"/>
    </source>
</evidence>
<dbReference type="Gene3D" id="3.30.420.40">
    <property type="match status" value="1"/>
</dbReference>
<dbReference type="InterPro" id="IPR022672">
    <property type="entry name" value="Hexokinase_N"/>
</dbReference>